<dbReference type="Pfam" id="PF18269">
    <property type="entry name" value="T3SS_ATPase_C"/>
    <property type="match status" value="1"/>
</dbReference>
<dbReference type="RefSeq" id="WP_119377771.1">
    <property type="nucleotide sequence ID" value="NZ_QWFX01000016.1"/>
</dbReference>
<evidence type="ECO:0000256" key="3">
    <source>
        <dbReference type="ARBA" id="ARBA00022741"/>
    </source>
</evidence>
<accession>A0A399R679</accession>
<dbReference type="GO" id="GO:0005524">
    <property type="term" value="F:ATP binding"/>
    <property type="evidence" value="ECO:0007669"/>
    <property type="project" value="UniProtKB-KW"/>
</dbReference>
<evidence type="ECO:0000313" key="12">
    <source>
        <dbReference type="Proteomes" id="UP000266385"/>
    </source>
</evidence>
<feature type="compositionally biased region" description="Polar residues" evidence="9">
    <location>
        <begin position="442"/>
        <end position="452"/>
    </location>
</feature>
<evidence type="ECO:0000256" key="5">
    <source>
        <dbReference type="ARBA" id="ARBA00022840"/>
    </source>
</evidence>
<protein>
    <submittedName>
        <fullName evidence="11">Flagellum-specific ATP synthase FliI</fullName>
    </submittedName>
</protein>
<proteinExistence type="inferred from homology"/>
<evidence type="ECO:0000256" key="9">
    <source>
        <dbReference type="SAM" id="MobiDB-lite"/>
    </source>
</evidence>
<dbReference type="InterPro" id="IPR027417">
    <property type="entry name" value="P-loop_NTPase"/>
</dbReference>
<keyword evidence="7" id="KW-0406">Ion transport</keyword>
<name>A0A399R679_9PROT</name>
<feature type="domain" description="AAA+ ATPase" evidence="10">
    <location>
        <begin position="154"/>
        <end position="338"/>
    </location>
</feature>
<dbReference type="InterPro" id="IPR050053">
    <property type="entry name" value="ATPase_alpha/beta_chains"/>
</dbReference>
<dbReference type="EMBL" id="QWFX01000016">
    <property type="protein sequence ID" value="RIJ26878.1"/>
    <property type="molecule type" value="Genomic_DNA"/>
</dbReference>
<evidence type="ECO:0000313" key="11">
    <source>
        <dbReference type="EMBL" id="RIJ26878.1"/>
    </source>
</evidence>
<sequence length="462" mass="49650">MLHLTSQTRDSLFQLWGTVTDVSPGIIRIAGISQSAGIGNEVSLMTPDGPVHGEILNVSDNRATALLFRDSDAIRIGDRVNIERDARVTPGDHWLGRIVNYRGEVVGDDQPLPPPGLKSRRLHAAAPSAHARKGLGERLNTGWMITDTVLPICRGQRLGLFAGSGIGKSTFLGGLACGLQADRVVVGLIGERSREVGEFFNRTLTPEARERTVIVAATASEPPGAKKRAAYCAMAAAEHFRDEGHQVLLLFDSITRFAEAHRETALTAGETPALNAFPPSTVRTIAELAERAGPGTDAQGDITAIFSVLVAGSDMEEPVADMVRGILDGHIIMDRRIADRGRYPAIDILRSVSRSLPGAATDDENALLRDYRRYLSLYEEIAPMLRANLYERGHDAQGDRAIDLFPHLDGFVSLKNDGDIPLAFDLMKSLLNAGKPEPAPSGSGSETGSHSPGRQILTRPGG</sequence>
<comment type="caution">
    <text evidence="11">The sequence shown here is derived from an EMBL/GenBank/DDBJ whole genome shotgun (WGS) entry which is preliminary data.</text>
</comment>
<keyword evidence="12" id="KW-1185">Reference proteome</keyword>
<keyword evidence="2" id="KW-0813">Transport</keyword>
<dbReference type="Pfam" id="PF00006">
    <property type="entry name" value="ATP-synt_ab"/>
    <property type="match status" value="1"/>
</dbReference>
<evidence type="ECO:0000256" key="1">
    <source>
        <dbReference type="ARBA" id="ARBA00008936"/>
    </source>
</evidence>
<evidence type="ECO:0000259" key="10">
    <source>
        <dbReference type="SMART" id="SM00382"/>
    </source>
</evidence>
<dbReference type="OrthoDB" id="9801639at2"/>
<dbReference type="SMART" id="SM00382">
    <property type="entry name" value="AAA"/>
    <property type="match status" value="1"/>
</dbReference>
<evidence type="ECO:0000256" key="8">
    <source>
        <dbReference type="ARBA" id="ARBA00023310"/>
    </source>
</evidence>
<dbReference type="GO" id="GO:0046933">
    <property type="term" value="F:proton-transporting ATP synthase activity, rotational mechanism"/>
    <property type="evidence" value="ECO:0007669"/>
    <property type="project" value="TreeGrafter"/>
</dbReference>
<organism evidence="11 12">
    <name type="scientific">Henriciella mobilis</name>
    <dbReference type="NCBI Taxonomy" id="2305467"/>
    <lineage>
        <taxon>Bacteria</taxon>
        <taxon>Pseudomonadati</taxon>
        <taxon>Pseudomonadota</taxon>
        <taxon>Alphaproteobacteria</taxon>
        <taxon>Hyphomonadales</taxon>
        <taxon>Hyphomonadaceae</taxon>
        <taxon>Henriciella</taxon>
    </lineage>
</organism>
<dbReference type="InterPro" id="IPR040627">
    <property type="entry name" value="T3SS_ATPase_C"/>
</dbReference>
<dbReference type="InterPro" id="IPR003593">
    <property type="entry name" value="AAA+_ATPase"/>
</dbReference>
<feature type="region of interest" description="Disordered" evidence="9">
    <location>
        <begin position="434"/>
        <end position="462"/>
    </location>
</feature>
<dbReference type="AlphaFoldDB" id="A0A399R679"/>
<keyword evidence="6" id="KW-1278">Translocase</keyword>
<dbReference type="Gene3D" id="3.40.50.12240">
    <property type="match status" value="1"/>
</dbReference>
<dbReference type="InterPro" id="IPR000194">
    <property type="entry name" value="ATPase_F1/V1/A1_a/bsu_nucl-bd"/>
</dbReference>
<dbReference type="PROSITE" id="PS00152">
    <property type="entry name" value="ATPASE_ALPHA_BETA"/>
    <property type="match status" value="1"/>
</dbReference>
<keyword evidence="5" id="KW-0067">ATP-binding</keyword>
<dbReference type="InterPro" id="IPR020003">
    <property type="entry name" value="ATPase_a/bsu_AS"/>
</dbReference>
<gene>
    <name evidence="11" type="primary">fliI</name>
    <name evidence="11" type="ORF">D1223_18280</name>
</gene>
<evidence type="ECO:0000256" key="7">
    <source>
        <dbReference type="ARBA" id="ARBA00023065"/>
    </source>
</evidence>
<dbReference type="GO" id="GO:0045259">
    <property type="term" value="C:proton-transporting ATP synthase complex"/>
    <property type="evidence" value="ECO:0007669"/>
    <property type="project" value="UniProtKB-ARBA"/>
</dbReference>
<keyword evidence="4" id="KW-0375">Hydrogen ion transport</keyword>
<evidence type="ECO:0000256" key="6">
    <source>
        <dbReference type="ARBA" id="ARBA00022967"/>
    </source>
</evidence>
<dbReference type="SUPFAM" id="SSF52540">
    <property type="entry name" value="P-loop containing nucleoside triphosphate hydrolases"/>
    <property type="match status" value="1"/>
</dbReference>
<dbReference type="SUPFAM" id="SSF50615">
    <property type="entry name" value="N-terminal domain of alpha and beta subunits of F1 ATP synthase"/>
    <property type="match status" value="1"/>
</dbReference>
<comment type="similarity">
    <text evidence="1">Belongs to the ATPase alpha/beta chains family.</text>
</comment>
<dbReference type="InterPro" id="IPR036121">
    <property type="entry name" value="ATPase_F1/V1/A1_a/bsu_N_sf"/>
</dbReference>
<evidence type="ECO:0000256" key="2">
    <source>
        <dbReference type="ARBA" id="ARBA00022448"/>
    </source>
</evidence>
<dbReference type="PANTHER" id="PTHR15184:SF9">
    <property type="entry name" value="SPI-1 TYPE 3 SECRETION SYSTEM ATPASE"/>
    <property type="match status" value="1"/>
</dbReference>
<keyword evidence="3" id="KW-0547">Nucleotide-binding</keyword>
<reference evidence="11 12" key="1">
    <citation type="submission" date="2018-08" db="EMBL/GenBank/DDBJ databases">
        <title>Henriciella mobilis sp. nov., isolated from seawater.</title>
        <authorList>
            <person name="Cheng H."/>
            <person name="Wu Y.-H."/>
            <person name="Xu X.-W."/>
            <person name="Guo L.-L."/>
        </authorList>
    </citation>
    <scope>NUCLEOTIDE SEQUENCE [LARGE SCALE GENOMIC DNA]</scope>
    <source>
        <strain evidence="11 12">JN25</strain>
    </source>
</reference>
<dbReference type="PANTHER" id="PTHR15184">
    <property type="entry name" value="ATP SYNTHASE"/>
    <property type="match status" value="1"/>
</dbReference>
<dbReference type="Proteomes" id="UP000266385">
    <property type="component" value="Unassembled WGS sequence"/>
</dbReference>
<evidence type="ECO:0000256" key="4">
    <source>
        <dbReference type="ARBA" id="ARBA00022781"/>
    </source>
</evidence>
<keyword evidence="8" id="KW-0066">ATP synthesis</keyword>